<dbReference type="Gene3D" id="2.60.120.920">
    <property type="match status" value="1"/>
</dbReference>
<dbReference type="GO" id="GO:0005737">
    <property type="term" value="C:cytoplasm"/>
    <property type="evidence" value="ECO:0007669"/>
    <property type="project" value="UniProtKB-ARBA"/>
</dbReference>
<dbReference type="PRINTS" id="PR01407">
    <property type="entry name" value="BUTYPHLNCDUF"/>
</dbReference>
<dbReference type="InterPro" id="IPR001870">
    <property type="entry name" value="B30.2/SPRY"/>
</dbReference>
<dbReference type="PROSITE" id="PS50188">
    <property type="entry name" value="B302_SPRY"/>
    <property type="match status" value="1"/>
</dbReference>
<evidence type="ECO:0000313" key="5">
    <source>
        <dbReference type="Ensembl" id="ENSACIP00000016221.1"/>
    </source>
</evidence>
<feature type="domain" description="B30.2/SPRY" evidence="4">
    <location>
        <begin position="29"/>
        <end position="223"/>
    </location>
</feature>
<dbReference type="InterPro" id="IPR003877">
    <property type="entry name" value="SPRY_dom"/>
</dbReference>
<sequence length="223" mass="25570">RDESLSAAVMILWGKTKSGSDGSSTSYKRKRKHTERPSFVPLPLVRFEPTMDPNTVYRHVQLSDGNRKATMRAENLNPPDHPERFQFWRQVLCREPLGGSPYYWEVEWSGQKVSIGVAYKEIERKGSDDKSRLGHNALSWSLYWSGTGFSFWHNNQEKLLGSPKAKRIGVYLDQYTGILAFYSIANNKAKLLHRHQQQFTGPLYPGFRFWAGVGATVTICRLD</sequence>
<keyword evidence="1" id="KW-0479">Metal-binding</keyword>
<reference evidence="5" key="2">
    <citation type="submission" date="2025-09" db="UniProtKB">
        <authorList>
            <consortium name="Ensembl"/>
        </authorList>
    </citation>
    <scope>IDENTIFICATION</scope>
</reference>
<evidence type="ECO:0000313" key="6">
    <source>
        <dbReference type="Proteomes" id="UP000261340"/>
    </source>
</evidence>
<dbReference type="PANTHER" id="PTHR25465">
    <property type="entry name" value="B-BOX DOMAIN CONTAINING"/>
    <property type="match status" value="1"/>
</dbReference>
<dbReference type="AlphaFoldDB" id="A0A3Q0RZM8"/>
<dbReference type="InterPro" id="IPR006574">
    <property type="entry name" value="PRY"/>
</dbReference>
<dbReference type="SMART" id="SM00449">
    <property type="entry name" value="SPRY"/>
    <property type="match status" value="1"/>
</dbReference>
<dbReference type="Proteomes" id="UP000261340">
    <property type="component" value="Unplaced"/>
</dbReference>
<keyword evidence="6" id="KW-1185">Reference proteome</keyword>
<dbReference type="SMART" id="SM00589">
    <property type="entry name" value="PRY"/>
    <property type="match status" value="1"/>
</dbReference>
<dbReference type="STRING" id="61819.ENSACIP00000016221"/>
<dbReference type="InterPro" id="IPR013320">
    <property type="entry name" value="ConA-like_dom_sf"/>
</dbReference>
<dbReference type="Ensembl" id="ENSACIT00000016653.1">
    <property type="protein sequence ID" value="ENSACIP00000016221.1"/>
    <property type="gene ID" value="ENSACIG00000012627.1"/>
</dbReference>
<dbReference type="InterPro" id="IPR051051">
    <property type="entry name" value="E3_ubiq-ligase_TRIM/RNF"/>
</dbReference>
<protein>
    <recommendedName>
        <fullName evidence="4">B30.2/SPRY domain-containing protein</fullName>
    </recommendedName>
</protein>
<dbReference type="Pfam" id="PF00622">
    <property type="entry name" value="SPRY"/>
    <property type="match status" value="1"/>
</dbReference>
<dbReference type="PANTHER" id="PTHR25465:SF14">
    <property type="entry name" value="E3 UBIQUITIN-PROTEIN LIGASE TRIM65"/>
    <property type="match status" value="1"/>
</dbReference>
<accession>A0A3Q0RZM8</accession>
<dbReference type="InterPro" id="IPR003879">
    <property type="entry name" value="Butyrophylin_SPRY"/>
</dbReference>
<dbReference type="CDD" id="cd16040">
    <property type="entry name" value="SPRY_PRY_SNTX"/>
    <property type="match status" value="1"/>
</dbReference>
<evidence type="ECO:0000256" key="1">
    <source>
        <dbReference type="ARBA" id="ARBA00022723"/>
    </source>
</evidence>
<evidence type="ECO:0000256" key="2">
    <source>
        <dbReference type="ARBA" id="ARBA00022771"/>
    </source>
</evidence>
<keyword evidence="2" id="KW-0863">Zinc-finger</keyword>
<organism evidence="5 6">
    <name type="scientific">Amphilophus citrinellus</name>
    <name type="common">Midas cichlid</name>
    <name type="synonym">Cichlasoma citrinellum</name>
    <dbReference type="NCBI Taxonomy" id="61819"/>
    <lineage>
        <taxon>Eukaryota</taxon>
        <taxon>Metazoa</taxon>
        <taxon>Chordata</taxon>
        <taxon>Craniata</taxon>
        <taxon>Vertebrata</taxon>
        <taxon>Euteleostomi</taxon>
        <taxon>Actinopterygii</taxon>
        <taxon>Neopterygii</taxon>
        <taxon>Teleostei</taxon>
        <taxon>Neoteleostei</taxon>
        <taxon>Acanthomorphata</taxon>
        <taxon>Ovalentaria</taxon>
        <taxon>Cichlomorphae</taxon>
        <taxon>Cichliformes</taxon>
        <taxon>Cichlidae</taxon>
        <taxon>New World cichlids</taxon>
        <taxon>Cichlasomatinae</taxon>
        <taxon>Heroini</taxon>
        <taxon>Amphilophus</taxon>
    </lineage>
</organism>
<evidence type="ECO:0000256" key="3">
    <source>
        <dbReference type="ARBA" id="ARBA00022833"/>
    </source>
</evidence>
<dbReference type="Pfam" id="PF13765">
    <property type="entry name" value="PRY"/>
    <property type="match status" value="1"/>
</dbReference>
<dbReference type="InterPro" id="IPR043136">
    <property type="entry name" value="B30.2/SPRY_sf"/>
</dbReference>
<name>A0A3Q0RZM8_AMPCI</name>
<dbReference type="SUPFAM" id="SSF49899">
    <property type="entry name" value="Concanavalin A-like lectins/glucanases"/>
    <property type="match status" value="1"/>
</dbReference>
<dbReference type="GO" id="GO:0008270">
    <property type="term" value="F:zinc ion binding"/>
    <property type="evidence" value="ECO:0007669"/>
    <property type="project" value="UniProtKB-KW"/>
</dbReference>
<dbReference type="OMA" id="RTESSWC"/>
<evidence type="ECO:0000259" key="4">
    <source>
        <dbReference type="PROSITE" id="PS50188"/>
    </source>
</evidence>
<keyword evidence="3" id="KW-0862">Zinc</keyword>
<reference evidence="5" key="1">
    <citation type="submission" date="2025-08" db="UniProtKB">
        <authorList>
            <consortium name="Ensembl"/>
        </authorList>
    </citation>
    <scope>IDENTIFICATION</scope>
</reference>
<proteinExistence type="predicted"/>
<dbReference type="GeneTree" id="ENSGT00940000162978"/>